<gene>
    <name evidence="2" type="ORF">HB762_26410</name>
</gene>
<protein>
    <recommendedName>
        <fullName evidence="1">DUF5983 domain-containing protein</fullName>
    </recommendedName>
</protein>
<keyword evidence="2" id="KW-0614">Plasmid</keyword>
<sequence>MEKYSAIGFNISHLTSSDKQALQTLADDPSVNRVMDRDSGFILKLCGEQPSFADGMSDSFETLISIARMHFANQVEFDVDIEQTDGLDTFE</sequence>
<accession>A0ABY5IP54</accession>
<dbReference type="RefSeq" id="WP_255905138.1">
    <property type="nucleotide sequence ID" value="NZ_CP050472.1"/>
</dbReference>
<geneLocation type="plasmid" evidence="2 3">
    <name>unnamed1</name>
</geneLocation>
<reference evidence="2" key="1">
    <citation type="submission" date="2020-03" db="EMBL/GenBank/DDBJ databases">
        <title>Five strains of Vibrio campbellii isolated from Mariana Trench.</title>
        <authorList>
            <person name="Liang J."/>
            <person name="Zhang X.-H."/>
        </authorList>
    </citation>
    <scope>NUCLEOTIDE SEQUENCE</scope>
    <source>
        <strain evidence="2">LJC013</strain>
        <plasmid evidence="2">unnamed1</plasmid>
    </source>
</reference>
<dbReference type="EMBL" id="CP050472">
    <property type="protein sequence ID" value="UTZ34797.1"/>
    <property type="molecule type" value="Genomic_DNA"/>
</dbReference>
<keyword evidence="3" id="KW-1185">Reference proteome</keyword>
<proteinExistence type="predicted"/>
<organism evidence="2 3">
    <name type="scientific">Vibrio campbellii</name>
    <dbReference type="NCBI Taxonomy" id="680"/>
    <lineage>
        <taxon>Bacteria</taxon>
        <taxon>Pseudomonadati</taxon>
        <taxon>Pseudomonadota</taxon>
        <taxon>Gammaproteobacteria</taxon>
        <taxon>Vibrionales</taxon>
        <taxon>Vibrionaceae</taxon>
        <taxon>Vibrio</taxon>
    </lineage>
</organism>
<evidence type="ECO:0000313" key="2">
    <source>
        <dbReference type="EMBL" id="UTZ34797.1"/>
    </source>
</evidence>
<dbReference type="Pfam" id="PF19419">
    <property type="entry name" value="DUF5983"/>
    <property type="match status" value="1"/>
</dbReference>
<dbReference type="Proteomes" id="UP001059912">
    <property type="component" value="Plasmid unnamed1"/>
</dbReference>
<feature type="domain" description="DUF5983" evidence="1">
    <location>
        <begin position="11"/>
        <end position="91"/>
    </location>
</feature>
<evidence type="ECO:0000313" key="3">
    <source>
        <dbReference type="Proteomes" id="UP001059912"/>
    </source>
</evidence>
<name>A0ABY5IP54_9VIBR</name>
<dbReference type="InterPro" id="IPR046025">
    <property type="entry name" value="DUF5983"/>
</dbReference>
<evidence type="ECO:0000259" key="1">
    <source>
        <dbReference type="Pfam" id="PF19419"/>
    </source>
</evidence>